<feature type="transmembrane region" description="Helical" evidence="6">
    <location>
        <begin position="227"/>
        <end position="246"/>
    </location>
</feature>
<dbReference type="PANTHER" id="PTHR32322">
    <property type="entry name" value="INNER MEMBRANE TRANSPORTER"/>
    <property type="match status" value="1"/>
</dbReference>
<keyword evidence="3 6" id="KW-0812">Transmembrane</keyword>
<dbReference type="PANTHER" id="PTHR32322:SF18">
    <property type="entry name" value="S-ADENOSYLMETHIONINE_S-ADENOSYLHOMOCYSTEINE TRANSPORTER"/>
    <property type="match status" value="1"/>
</dbReference>
<keyword evidence="2" id="KW-1003">Cell membrane</keyword>
<feature type="transmembrane region" description="Helical" evidence="6">
    <location>
        <begin position="283"/>
        <end position="300"/>
    </location>
</feature>
<evidence type="ECO:0000313" key="9">
    <source>
        <dbReference type="Proteomes" id="UP001155587"/>
    </source>
</evidence>
<dbReference type="InterPro" id="IPR050638">
    <property type="entry name" value="AA-Vitamin_Transporters"/>
</dbReference>
<feature type="transmembrane region" description="Helical" evidence="6">
    <location>
        <begin position="112"/>
        <end position="130"/>
    </location>
</feature>
<dbReference type="Proteomes" id="UP001155587">
    <property type="component" value="Unassembled WGS sequence"/>
</dbReference>
<keyword evidence="4 6" id="KW-1133">Transmembrane helix</keyword>
<keyword evidence="5 6" id="KW-0472">Membrane</keyword>
<proteinExistence type="predicted"/>
<comment type="caution">
    <text evidence="8">The sequence shown here is derived from an EMBL/GenBank/DDBJ whole genome shotgun (WGS) entry which is preliminary data.</text>
</comment>
<sequence>MADATRDSLLSKNLLTGILLALLGAALFSIKPILIKIAYQYGGDTTAIMSLRAFSSLPFYLVVLVMLCRDKQQRTKVKNHGLMAAALGILGYYCASYLDIEALSYISAQLDRLLLFLFPSFVVLISWVFLKKKPSANVLKAVVIGYTGITLIVVHDVSSLGSDVWRGSALAVSSALIFACYLVLSKPVITQLGSTAFTSIGMGSAGLAILLHLQWSETEIMQWSVELVSLGIVLGVLCTVIPSYLMAAAMARLTATEFSLTANIGPVITAIAAVTILGEAFTAFHALGMVLVITSVYWMTKPKTV</sequence>
<dbReference type="EMBL" id="JAKRRY010000016">
    <property type="protein sequence ID" value="MCW8346954.1"/>
    <property type="molecule type" value="Genomic_DNA"/>
</dbReference>
<evidence type="ECO:0000256" key="2">
    <source>
        <dbReference type="ARBA" id="ARBA00022475"/>
    </source>
</evidence>
<feature type="transmembrane region" description="Helical" evidence="6">
    <location>
        <begin position="47"/>
        <end position="68"/>
    </location>
</feature>
<dbReference type="Pfam" id="PF00892">
    <property type="entry name" value="EamA"/>
    <property type="match status" value="2"/>
</dbReference>
<feature type="transmembrane region" description="Helical" evidence="6">
    <location>
        <begin position="258"/>
        <end position="277"/>
    </location>
</feature>
<dbReference type="SUPFAM" id="SSF103481">
    <property type="entry name" value="Multidrug resistance efflux transporter EmrE"/>
    <property type="match status" value="2"/>
</dbReference>
<evidence type="ECO:0000259" key="7">
    <source>
        <dbReference type="Pfam" id="PF00892"/>
    </source>
</evidence>
<dbReference type="InterPro" id="IPR000620">
    <property type="entry name" value="EamA_dom"/>
</dbReference>
<evidence type="ECO:0000256" key="1">
    <source>
        <dbReference type="ARBA" id="ARBA00004651"/>
    </source>
</evidence>
<name>A0A9X3HX46_9VIBR</name>
<comment type="subcellular location">
    <subcellularLocation>
        <location evidence="1">Cell membrane</location>
        <topology evidence="1">Multi-pass membrane protein</topology>
    </subcellularLocation>
</comment>
<feature type="transmembrane region" description="Helical" evidence="6">
    <location>
        <begin position="164"/>
        <end position="184"/>
    </location>
</feature>
<evidence type="ECO:0000256" key="5">
    <source>
        <dbReference type="ARBA" id="ARBA00023136"/>
    </source>
</evidence>
<organism evidence="8 9">
    <name type="scientific">Vibrio qingdaonensis</name>
    <dbReference type="NCBI Taxonomy" id="2829491"/>
    <lineage>
        <taxon>Bacteria</taxon>
        <taxon>Pseudomonadati</taxon>
        <taxon>Pseudomonadota</taxon>
        <taxon>Gammaproteobacteria</taxon>
        <taxon>Vibrionales</taxon>
        <taxon>Vibrionaceae</taxon>
        <taxon>Vibrio</taxon>
    </lineage>
</organism>
<protein>
    <submittedName>
        <fullName evidence="8">DMT family transporter</fullName>
    </submittedName>
</protein>
<accession>A0A9X3HX46</accession>
<feature type="domain" description="EamA" evidence="7">
    <location>
        <begin position="166"/>
        <end position="299"/>
    </location>
</feature>
<feature type="transmembrane region" description="Helical" evidence="6">
    <location>
        <begin position="14"/>
        <end position="35"/>
    </location>
</feature>
<feature type="transmembrane region" description="Helical" evidence="6">
    <location>
        <begin position="196"/>
        <end position="215"/>
    </location>
</feature>
<evidence type="ECO:0000256" key="6">
    <source>
        <dbReference type="SAM" id="Phobius"/>
    </source>
</evidence>
<gene>
    <name evidence="8" type="ORF">MD535_13195</name>
</gene>
<dbReference type="AlphaFoldDB" id="A0A9X3HX46"/>
<dbReference type="InterPro" id="IPR037185">
    <property type="entry name" value="EmrE-like"/>
</dbReference>
<keyword evidence="9" id="KW-1185">Reference proteome</keyword>
<evidence type="ECO:0000256" key="3">
    <source>
        <dbReference type="ARBA" id="ARBA00022692"/>
    </source>
</evidence>
<reference evidence="8" key="1">
    <citation type="submission" date="2022-02" db="EMBL/GenBank/DDBJ databases">
        <title>Vibrio sp. nov, a new bacterium isolated from seawater.</title>
        <authorList>
            <person name="Yuan Y."/>
        </authorList>
    </citation>
    <scope>NUCLEOTIDE SEQUENCE</scope>
    <source>
        <strain evidence="8">ZSDZ65</strain>
    </source>
</reference>
<feature type="transmembrane region" description="Helical" evidence="6">
    <location>
        <begin position="80"/>
        <end position="100"/>
    </location>
</feature>
<feature type="domain" description="EamA" evidence="7">
    <location>
        <begin position="16"/>
        <end position="153"/>
    </location>
</feature>
<evidence type="ECO:0000313" key="8">
    <source>
        <dbReference type="EMBL" id="MCW8346954.1"/>
    </source>
</evidence>
<dbReference type="RefSeq" id="WP_265675520.1">
    <property type="nucleotide sequence ID" value="NZ_JAKRRY010000016.1"/>
</dbReference>
<dbReference type="GO" id="GO:0005886">
    <property type="term" value="C:plasma membrane"/>
    <property type="evidence" value="ECO:0007669"/>
    <property type="project" value="UniProtKB-SubCell"/>
</dbReference>
<evidence type="ECO:0000256" key="4">
    <source>
        <dbReference type="ARBA" id="ARBA00022989"/>
    </source>
</evidence>
<feature type="transmembrane region" description="Helical" evidence="6">
    <location>
        <begin position="137"/>
        <end position="158"/>
    </location>
</feature>